<feature type="domain" description="DUF8212" evidence="2">
    <location>
        <begin position="235"/>
        <end position="265"/>
    </location>
</feature>
<dbReference type="PANTHER" id="PTHR10622">
    <property type="entry name" value="HET DOMAIN-CONTAINING PROTEIN"/>
    <property type="match status" value="1"/>
</dbReference>
<sequence>MWLINTRTLTLEEIHNPSAVKYAILSHTWEKEEVSFQDMAYLPKAKGKVGFAKIARTCEMALEKEGLEYAWVDTCCIDKTSSAELSEAINSMFQWYKQADVCFVFLSDLSPQTKPQPSSRWPFHKAPEDAAILSSCKWFSRGWTLQELIAPTYVKFYDASWQYRFTKDGEASTLSAITRIDYNILAFKRELTSVPVAVKMSWASRRETTRIEDRAYSLLGLFDINMPMLYGEGHKAFQRLQEEIVKETNDLSLFAWLAASSSKQPYRGAFAVSPSEFAHCATLKQKSSMDIILTPFSITNRGISFQAVVFVSMPEDRCYIDLGCRTDGICWSCGTEHVIRIGLQHTADGWVRKSPTECWLIKKPATFSREREICIRKQVGWERSKVISKFPTHSFRVNFDLETDGRRIIVSPQHYWNPISRSFAGEAFQEDFVATLIIPVTQPAHHRLMLWLVKYLNGREVVVLGMQPHPDWEIVEGQIPESEGNIHRREPILERYGNQEVAYQAVAASNMLVTVMRVH</sequence>
<evidence type="ECO:0000259" key="2">
    <source>
        <dbReference type="Pfam" id="PF26640"/>
    </source>
</evidence>
<evidence type="ECO:0000313" key="4">
    <source>
        <dbReference type="Proteomes" id="UP000076552"/>
    </source>
</evidence>
<evidence type="ECO:0000259" key="1">
    <source>
        <dbReference type="Pfam" id="PF06985"/>
    </source>
</evidence>
<dbReference type="Pfam" id="PF26640">
    <property type="entry name" value="DUF8212"/>
    <property type="match status" value="1"/>
</dbReference>
<gene>
    <name evidence="3" type="ORF">CT0861_12681</name>
</gene>
<name>A0A166ZFJ3_9PEZI</name>
<dbReference type="STRING" id="708197.A0A166ZFJ3"/>
<keyword evidence="4" id="KW-1185">Reference proteome</keyword>
<organism evidence="3 4">
    <name type="scientific">Colletotrichum tofieldiae</name>
    <dbReference type="NCBI Taxonomy" id="708197"/>
    <lineage>
        <taxon>Eukaryota</taxon>
        <taxon>Fungi</taxon>
        <taxon>Dikarya</taxon>
        <taxon>Ascomycota</taxon>
        <taxon>Pezizomycotina</taxon>
        <taxon>Sordariomycetes</taxon>
        <taxon>Hypocreomycetidae</taxon>
        <taxon>Glomerellales</taxon>
        <taxon>Glomerellaceae</taxon>
        <taxon>Colletotrichum</taxon>
        <taxon>Colletotrichum spaethianum species complex</taxon>
    </lineage>
</organism>
<dbReference type="Pfam" id="PF06985">
    <property type="entry name" value="HET"/>
    <property type="match status" value="1"/>
</dbReference>
<dbReference type="AlphaFoldDB" id="A0A166ZFJ3"/>
<reference evidence="3 4" key="1">
    <citation type="submission" date="2015-06" db="EMBL/GenBank/DDBJ databases">
        <title>Survival trade-offs in plant roots during colonization by closely related pathogenic and mutualistic fungi.</title>
        <authorList>
            <person name="Hacquard S."/>
            <person name="Kracher B."/>
            <person name="Hiruma K."/>
            <person name="Weinman A."/>
            <person name="Muench P."/>
            <person name="Garrido Oter R."/>
            <person name="Ver Loren van Themaat E."/>
            <person name="Dallerey J.-F."/>
            <person name="Damm U."/>
            <person name="Henrissat B."/>
            <person name="Lespinet O."/>
            <person name="Thon M."/>
            <person name="Kemen E."/>
            <person name="McHardy A.C."/>
            <person name="Schulze-Lefert P."/>
            <person name="O'Connell R.J."/>
        </authorList>
    </citation>
    <scope>NUCLEOTIDE SEQUENCE [LARGE SCALE GENOMIC DNA]</scope>
    <source>
        <strain evidence="3 4">0861</strain>
    </source>
</reference>
<dbReference type="InterPro" id="IPR058525">
    <property type="entry name" value="DUF8212"/>
</dbReference>
<dbReference type="Proteomes" id="UP000076552">
    <property type="component" value="Unassembled WGS sequence"/>
</dbReference>
<protein>
    <submittedName>
        <fullName evidence="3">HET domain-containing protein</fullName>
    </submittedName>
</protein>
<dbReference type="InterPro" id="IPR010730">
    <property type="entry name" value="HET"/>
</dbReference>
<comment type="caution">
    <text evidence="3">The sequence shown here is derived from an EMBL/GenBank/DDBJ whole genome shotgun (WGS) entry which is preliminary data.</text>
</comment>
<dbReference type="PANTHER" id="PTHR10622:SF12">
    <property type="entry name" value="HET DOMAIN-CONTAINING PROTEIN"/>
    <property type="match status" value="1"/>
</dbReference>
<evidence type="ECO:0000313" key="3">
    <source>
        <dbReference type="EMBL" id="KZL78840.1"/>
    </source>
</evidence>
<accession>A0A166ZFJ3</accession>
<proteinExistence type="predicted"/>
<feature type="domain" description="Heterokaryon incompatibility" evidence="1">
    <location>
        <begin position="22"/>
        <end position="147"/>
    </location>
</feature>
<dbReference type="EMBL" id="LFIV01000001">
    <property type="protein sequence ID" value="KZL78840.1"/>
    <property type="molecule type" value="Genomic_DNA"/>
</dbReference>